<accession>A0ABY8MJ40</accession>
<name>A0ABY8MJ40_9SPIO</name>
<protein>
    <recommendedName>
        <fullName evidence="5">Alginate export domain-containing protein</fullName>
    </recommendedName>
</protein>
<gene>
    <name evidence="3" type="ORF">P0082_12185</name>
</gene>
<evidence type="ECO:0000313" key="4">
    <source>
        <dbReference type="Proteomes" id="UP001228690"/>
    </source>
</evidence>
<keyword evidence="2" id="KW-0732">Signal</keyword>
<organism evidence="3 4">
    <name type="scientific">Candidatus Haliotispira prima</name>
    <dbReference type="NCBI Taxonomy" id="3034016"/>
    <lineage>
        <taxon>Bacteria</taxon>
        <taxon>Pseudomonadati</taxon>
        <taxon>Spirochaetota</taxon>
        <taxon>Spirochaetia</taxon>
        <taxon>Spirochaetales</taxon>
        <taxon>Spirochaetaceae</taxon>
        <taxon>Candidatus Haliotispira</taxon>
    </lineage>
</organism>
<feature type="signal peptide" evidence="2">
    <location>
        <begin position="1"/>
        <end position="28"/>
    </location>
</feature>
<proteinExistence type="predicted"/>
<evidence type="ECO:0000256" key="1">
    <source>
        <dbReference type="SAM" id="MobiDB-lite"/>
    </source>
</evidence>
<dbReference type="RefSeq" id="WP_326927406.1">
    <property type="nucleotide sequence ID" value="NZ_CP123443.1"/>
</dbReference>
<keyword evidence="4" id="KW-1185">Reference proteome</keyword>
<feature type="region of interest" description="Disordered" evidence="1">
    <location>
        <begin position="159"/>
        <end position="180"/>
    </location>
</feature>
<dbReference type="EMBL" id="CP123443">
    <property type="protein sequence ID" value="WGK69218.1"/>
    <property type="molecule type" value="Genomic_DNA"/>
</dbReference>
<feature type="chain" id="PRO_5046683865" description="Alginate export domain-containing protein" evidence="2">
    <location>
        <begin position="29"/>
        <end position="577"/>
    </location>
</feature>
<evidence type="ECO:0008006" key="5">
    <source>
        <dbReference type="Google" id="ProtNLM"/>
    </source>
</evidence>
<feature type="compositionally biased region" description="Polar residues" evidence="1">
    <location>
        <begin position="162"/>
        <end position="179"/>
    </location>
</feature>
<dbReference type="Proteomes" id="UP001228690">
    <property type="component" value="Chromosome"/>
</dbReference>
<evidence type="ECO:0000256" key="2">
    <source>
        <dbReference type="SAM" id="SignalP"/>
    </source>
</evidence>
<reference evidence="3 4" key="1">
    <citation type="submission" date="2023-04" db="EMBL/GenBank/DDBJ databases">
        <title>Spirochaete genome identified in red abalone sample constitutes a novel genus.</title>
        <authorList>
            <person name="Sharma S.P."/>
            <person name="Purcell C.M."/>
            <person name="Hyde J.R."/>
            <person name="Severin A.J."/>
        </authorList>
    </citation>
    <scope>NUCLEOTIDE SEQUENCE [LARGE SCALE GENOMIC DNA]</scope>
    <source>
        <strain evidence="3 4">SP-2023</strain>
    </source>
</reference>
<feature type="region of interest" description="Disordered" evidence="1">
    <location>
        <begin position="55"/>
        <end position="78"/>
    </location>
</feature>
<sequence length="577" mass="64409">MNGNMHGLFRTFVAVLLLSILGSFYTVAAQTITQEEEDPFAAIPDLGFADETLSVGEDEDLPGSESGDGSSVAPEDEVSSLWRSEAKLNSHLSAEGKIYRDGIEQVRSNPDNRLHLRALGLLMDFDLEADLTLLRPRDDANAIERKRLSLVMNFFGRADNENAGNPHSTQQSGSSNPGDTVTPELARFSFGFRQLYFRYFASLQGSGGASDGDGSGGGGPELELSIGKQPYSQGVSLYFNPANYLDDSGSFFRIKNNWQVLFGLSWSVFALRLRYMPVIRFHSDSDLQANILRATTDDYGSWEYAFSFLESQNRRQLLGLEASLFLGQSNWQLFGYAMEKSRYDWSNGFYLALGAGGRVPFVLGRQHFQLYGEGLLGNGLNKLGRLKASGLEAFPVAGLGQPPRYLWANADLDEVRFRGLVGLQWTPLANFDVYFEYRYDGSALESEQLQRLLGGLEDYNEFSGADSRQGLFWQGLTDRNVFAAPFALTRHVLALAFTWRNIADHLDIQSSYFLALPDGSSTLQFRANVYLLNDSLQLYCQNDWYLPAFFSSDYRYTGAFGMVPYLSSVELGLEIQY</sequence>
<evidence type="ECO:0000313" key="3">
    <source>
        <dbReference type="EMBL" id="WGK69218.1"/>
    </source>
</evidence>